<dbReference type="InterPro" id="IPR006321">
    <property type="entry name" value="PilT/PilU"/>
</dbReference>
<feature type="domain" description="Bacterial type II secretion system protein E" evidence="2">
    <location>
        <begin position="213"/>
        <end position="227"/>
    </location>
</feature>
<gene>
    <name evidence="3" type="ORF">GNP93_02755</name>
</gene>
<dbReference type="Gene3D" id="3.40.50.300">
    <property type="entry name" value="P-loop containing nucleotide triphosphate hydrolases"/>
    <property type="match status" value="1"/>
</dbReference>
<proteinExistence type="inferred from homology"/>
<evidence type="ECO:0000313" key="4">
    <source>
        <dbReference type="Proteomes" id="UP000450917"/>
    </source>
</evidence>
<dbReference type="GO" id="GO:0016887">
    <property type="term" value="F:ATP hydrolysis activity"/>
    <property type="evidence" value="ECO:0007669"/>
    <property type="project" value="InterPro"/>
</dbReference>
<evidence type="ECO:0000259" key="2">
    <source>
        <dbReference type="PROSITE" id="PS00662"/>
    </source>
</evidence>
<dbReference type="NCBIfam" id="TIGR01420">
    <property type="entry name" value="pilT_fam"/>
    <property type="match status" value="1"/>
</dbReference>
<evidence type="ECO:0000256" key="1">
    <source>
        <dbReference type="ARBA" id="ARBA00006611"/>
    </source>
</evidence>
<dbReference type="InterPro" id="IPR027417">
    <property type="entry name" value="P-loop_NTPase"/>
</dbReference>
<comment type="caution">
    <text evidence="3">The sequence shown here is derived from an EMBL/GenBank/DDBJ whole genome shotgun (WGS) entry which is preliminary data.</text>
</comment>
<dbReference type="Proteomes" id="UP000450917">
    <property type="component" value="Unassembled WGS sequence"/>
</dbReference>
<dbReference type="CDD" id="cd01131">
    <property type="entry name" value="PilT"/>
    <property type="match status" value="1"/>
</dbReference>
<dbReference type="PROSITE" id="PS00662">
    <property type="entry name" value="T2SP_E"/>
    <property type="match status" value="1"/>
</dbReference>
<dbReference type="Gene3D" id="3.30.450.90">
    <property type="match status" value="1"/>
</dbReference>
<reference evidence="3 4" key="1">
    <citation type="submission" date="2019-11" db="EMBL/GenBank/DDBJ databases">
        <title>Draft genome sequences of five Paenibacillus species of dairy origin.</title>
        <authorList>
            <person name="Olajide A.M."/>
            <person name="Chen S."/>
            <person name="Lapointe G."/>
        </authorList>
    </citation>
    <scope>NUCLEOTIDE SEQUENCE [LARGE SCALE GENOMIC DNA]</scope>
    <source>
        <strain evidence="3 4">2CS3</strain>
    </source>
</reference>
<accession>A0A7X2Z782</accession>
<dbReference type="Pfam" id="PF00437">
    <property type="entry name" value="T2SSE"/>
    <property type="match status" value="1"/>
</dbReference>
<organism evidence="3 4">
    <name type="scientific">Paenibacillus validus</name>
    <dbReference type="NCBI Taxonomy" id="44253"/>
    <lineage>
        <taxon>Bacteria</taxon>
        <taxon>Bacillati</taxon>
        <taxon>Bacillota</taxon>
        <taxon>Bacilli</taxon>
        <taxon>Bacillales</taxon>
        <taxon>Paenibacillaceae</taxon>
        <taxon>Paenibacillus</taxon>
    </lineage>
</organism>
<name>A0A7X2Z782_9BACL</name>
<dbReference type="AlphaFoldDB" id="A0A7X2Z782"/>
<dbReference type="GO" id="GO:0005524">
    <property type="term" value="F:ATP binding"/>
    <property type="evidence" value="ECO:0007669"/>
    <property type="project" value="InterPro"/>
</dbReference>
<dbReference type="InterPro" id="IPR001482">
    <property type="entry name" value="T2SS/T4SS_dom"/>
</dbReference>
<keyword evidence="4" id="KW-1185">Reference proteome</keyword>
<dbReference type="InterPro" id="IPR003593">
    <property type="entry name" value="AAA+_ATPase"/>
</dbReference>
<dbReference type="InterPro" id="IPR050921">
    <property type="entry name" value="T4SS_GSP_E_ATPase"/>
</dbReference>
<comment type="similarity">
    <text evidence="1">Belongs to the GSP E family.</text>
</comment>
<protein>
    <submittedName>
        <fullName evidence="3">PilT/PilU family type 4a pilus ATPase</fullName>
    </submittedName>
</protein>
<dbReference type="EMBL" id="WNZX01000002">
    <property type="protein sequence ID" value="MUG69591.1"/>
    <property type="molecule type" value="Genomic_DNA"/>
</dbReference>
<dbReference type="PANTHER" id="PTHR30486">
    <property type="entry name" value="TWITCHING MOTILITY PROTEIN PILT"/>
    <property type="match status" value="1"/>
</dbReference>
<dbReference type="SMART" id="SM00382">
    <property type="entry name" value="AAA"/>
    <property type="match status" value="1"/>
</dbReference>
<dbReference type="SUPFAM" id="SSF52540">
    <property type="entry name" value="P-loop containing nucleoside triphosphate hydrolases"/>
    <property type="match status" value="1"/>
</dbReference>
<sequence length="367" mass="40309">MADHPDCAYNDNKWEIGGSDLSVIDLLKLAYEKKASDIHITVHSPAVFRIHGDLKPVNCEVLTPARTVELARELMTNEQYQSFMSKGDLDFSYGIPDVSRYRVNAFQQKGNVSLTIRLIPSKIPQMEALGLPAMAEEFAKKPQGLLLVTGPTGSGKSTTLAAILDYINRTRNDHIITLEDPIEFVHNHKSCIVNQREIGVDTASFASGLRAALRQDPDVILVGEMRDLETISTAITAAETGHLVFGTLHTADAPQTIDRVIDVFPPESQQQIRVQLASVLLGVMAQRLLPTADGQGRVAAIEVLVNTPAIANLIRSEKVHQIRSAMQTGKAQGMQTMEMSLRELLQQRVITMESAREAMFGFADLNG</sequence>
<evidence type="ECO:0000313" key="3">
    <source>
        <dbReference type="EMBL" id="MUG69591.1"/>
    </source>
</evidence>